<proteinExistence type="predicted"/>
<reference evidence="1" key="2">
    <citation type="submission" date="2022-12" db="EMBL/GenBank/DDBJ databases">
        <authorList>
            <person name="Sun Q."/>
            <person name="Zhou Y."/>
        </authorList>
    </citation>
    <scope>NUCLEOTIDE SEQUENCE</scope>
    <source>
        <strain evidence="1">CGMCC 1.15034</strain>
    </source>
</reference>
<comment type="caution">
    <text evidence="1">The sequence shown here is derived from an EMBL/GenBank/DDBJ whole genome shotgun (WGS) entry which is preliminary data.</text>
</comment>
<dbReference type="AlphaFoldDB" id="A0AA88B6A5"/>
<sequence length="123" mass="13321">MRQIKSRAAPQNQVVQSTELGDALFMTRYRTIASLLKTTASLLAFTATAFTLQTSPGLAFSPEAQQMCSGDAMRLCSNEIPDIPRITACMVRNKSQVSPGCRAVMDREHAAATASRKREAAAQ</sequence>
<protein>
    <submittedName>
        <fullName evidence="1">Uncharacterized protein</fullName>
    </submittedName>
</protein>
<evidence type="ECO:0000313" key="2">
    <source>
        <dbReference type="Proteomes" id="UP000625079"/>
    </source>
</evidence>
<accession>A0AA88B6A5</accession>
<evidence type="ECO:0000313" key="1">
    <source>
        <dbReference type="EMBL" id="GGI19953.1"/>
    </source>
</evidence>
<reference evidence="1" key="1">
    <citation type="journal article" date="2014" name="Int. J. Syst. Evol. Microbiol.">
        <title>Complete genome sequence of Corynebacterium casei LMG S-19264T (=DSM 44701T), isolated from a smear-ripened cheese.</title>
        <authorList>
            <consortium name="US DOE Joint Genome Institute (JGI-PGF)"/>
            <person name="Walter F."/>
            <person name="Albersmeier A."/>
            <person name="Kalinowski J."/>
            <person name="Ruckert C."/>
        </authorList>
    </citation>
    <scope>NUCLEOTIDE SEQUENCE</scope>
    <source>
        <strain evidence="1">CGMCC 1.15034</strain>
    </source>
</reference>
<name>A0AA88B6A5_9BRAD</name>
<dbReference type="EMBL" id="BMHC01000001">
    <property type="protein sequence ID" value="GGI19953.1"/>
    <property type="molecule type" value="Genomic_DNA"/>
</dbReference>
<gene>
    <name evidence="1" type="ORF">GCM10010987_06930</name>
</gene>
<dbReference type="Proteomes" id="UP000625079">
    <property type="component" value="Unassembled WGS sequence"/>
</dbReference>
<organism evidence="1 2">
    <name type="scientific">Bradyrhizobium guangdongense</name>
    <dbReference type="NCBI Taxonomy" id="1325090"/>
    <lineage>
        <taxon>Bacteria</taxon>
        <taxon>Pseudomonadati</taxon>
        <taxon>Pseudomonadota</taxon>
        <taxon>Alphaproteobacteria</taxon>
        <taxon>Hyphomicrobiales</taxon>
        <taxon>Nitrobacteraceae</taxon>
        <taxon>Bradyrhizobium</taxon>
    </lineage>
</organism>